<keyword evidence="1" id="KW-1133">Transmembrane helix</keyword>
<dbReference type="EMBL" id="KQ086231">
    <property type="protein sequence ID" value="KLO06166.1"/>
    <property type="molecule type" value="Genomic_DNA"/>
</dbReference>
<evidence type="ECO:0000313" key="3">
    <source>
        <dbReference type="Proteomes" id="UP000053477"/>
    </source>
</evidence>
<dbReference type="InParanoid" id="A0A0H2RMU8"/>
<keyword evidence="1" id="KW-0812">Transmembrane</keyword>
<reference evidence="2 3" key="1">
    <citation type="submission" date="2015-04" db="EMBL/GenBank/DDBJ databases">
        <title>Complete genome sequence of Schizopora paradoxa KUC8140, a cosmopolitan wood degrader in East Asia.</title>
        <authorList>
            <consortium name="DOE Joint Genome Institute"/>
            <person name="Min B."/>
            <person name="Park H."/>
            <person name="Jang Y."/>
            <person name="Kim J.-J."/>
            <person name="Kim K.H."/>
            <person name="Pangilinan J."/>
            <person name="Lipzen A."/>
            <person name="Riley R."/>
            <person name="Grigoriev I.V."/>
            <person name="Spatafora J.W."/>
            <person name="Choi I.-G."/>
        </authorList>
    </citation>
    <scope>NUCLEOTIDE SEQUENCE [LARGE SCALE GENOMIC DNA]</scope>
    <source>
        <strain evidence="2 3">KUC8140</strain>
    </source>
</reference>
<protein>
    <submittedName>
        <fullName evidence="2">Uncharacterized protein</fullName>
    </submittedName>
</protein>
<evidence type="ECO:0000313" key="2">
    <source>
        <dbReference type="EMBL" id="KLO06166.1"/>
    </source>
</evidence>
<feature type="transmembrane region" description="Helical" evidence="1">
    <location>
        <begin position="6"/>
        <end position="28"/>
    </location>
</feature>
<dbReference type="AlphaFoldDB" id="A0A0H2RMU8"/>
<keyword evidence="3" id="KW-1185">Reference proteome</keyword>
<dbReference type="Proteomes" id="UP000053477">
    <property type="component" value="Unassembled WGS sequence"/>
</dbReference>
<accession>A0A0H2RMU8</accession>
<name>A0A0H2RMU8_9AGAM</name>
<evidence type="ECO:0000256" key="1">
    <source>
        <dbReference type="SAM" id="Phobius"/>
    </source>
</evidence>
<organism evidence="2 3">
    <name type="scientific">Schizopora paradoxa</name>
    <dbReference type="NCBI Taxonomy" id="27342"/>
    <lineage>
        <taxon>Eukaryota</taxon>
        <taxon>Fungi</taxon>
        <taxon>Dikarya</taxon>
        <taxon>Basidiomycota</taxon>
        <taxon>Agaricomycotina</taxon>
        <taxon>Agaricomycetes</taxon>
        <taxon>Hymenochaetales</taxon>
        <taxon>Schizoporaceae</taxon>
        <taxon>Schizopora</taxon>
    </lineage>
</organism>
<gene>
    <name evidence="2" type="ORF">SCHPADRAFT_946332</name>
</gene>
<keyword evidence="1" id="KW-0472">Membrane</keyword>
<sequence length="273" mass="29980">MLLHSIASFMSSVLFLSGISLYIGLPAITGPSIGILAKALLRDATRPEQLPSSSAVLDVQCRMTSLARRSLNISEVAADEVASLAVAIDDIASLVERIIPDFDEEADVLDVLLEMRRSSLKVHIGLMELSSALHGSSHNLFNTIELRNSLWTHACALPFISRHPPSSSHEPSYDQIIVALSNQCLDAVNILDSVHTELVKLIDDVWPRLDLQLILLDKLIDDDATHRSLANLATVVRQFFIFSTFVEYKTATFYLALSHAHEAVEDLLGLTDA</sequence>
<proteinExistence type="predicted"/>